<dbReference type="Pfam" id="PF01978">
    <property type="entry name" value="TrmB"/>
    <property type="match status" value="1"/>
</dbReference>
<dbReference type="CDD" id="cd09124">
    <property type="entry name" value="PLDc_like_TrmB_middle"/>
    <property type="match status" value="1"/>
</dbReference>
<keyword evidence="3" id="KW-1185">Reference proteome</keyword>
<evidence type="ECO:0000313" key="3">
    <source>
        <dbReference type="Proteomes" id="UP000294919"/>
    </source>
</evidence>
<gene>
    <name evidence="2" type="ORF">EV214_10258</name>
</gene>
<dbReference type="InterPro" id="IPR036388">
    <property type="entry name" value="WH-like_DNA-bd_sf"/>
</dbReference>
<reference evidence="2 3" key="1">
    <citation type="submission" date="2019-03" db="EMBL/GenBank/DDBJ databases">
        <title>Genomic Encyclopedia of Type Strains, Phase IV (KMG-IV): sequencing the most valuable type-strain genomes for metagenomic binning, comparative biology and taxonomic classification.</title>
        <authorList>
            <person name="Goeker M."/>
        </authorList>
    </citation>
    <scope>NUCLEOTIDE SEQUENCE [LARGE SCALE GENOMIC DNA]</scope>
    <source>
        <strain evidence="2 3">DSM 102940</strain>
    </source>
</reference>
<dbReference type="Proteomes" id="UP000294919">
    <property type="component" value="Unassembled WGS sequence"/>
</dbReference>
<dbReference type="OrthoDB" id="1493540at2"/>
<dbReference type="AlphaFoldDB" id="A0A4V2SCH0"/>
<dbReference type="InterPro" id="IPR036390">
    <property type="entry name" value="WH_DNA-bd_sf"/>
</dbReference>
<organism evidence="2 3">
    <name type="scientific">Marinisporobacter balticus</name>
    <dbReference type="NCBI Taxonomy" id="2018667"/>
    <lineage>
        <taxon>Bacteria</taxon>
        <taxon>Bacillati</taxon>
        <taxon>Bacillota</taxon>
        <taxon>Clostridia</taxon>
        <taxon>Peptostreptococcales</taxon>
        <taxon>Thermotaleaceae</taxon>
        <taxon>Marinisporobacter</taxon>
    </lineage>
</organism>
<dbReference type="PANTHER" id="PTHR34293:SF1">
    <property type="entry name" value="HTH-TYPE TRANSCRIPTIONAL REGULATOR TRMBL2"/>
    <property type="match status" value="1"/>
</dbReference>
<dbReference type="Gene3D" id="1.10.10.10">
    <property type="entry name" value="Winged helix-like DNA-binding domain superfamily/Winged helix DNA-binding domain"/>
    <property type="match status" value="1"/>
</dbReference>
<dbReference type="RefSeq" id="WP_132242150.1">
    <property type="nucleotide sequence ID" value="NZ_SLWV01000002.1"/>
</dbReference>
<dbReference type="InterPro" id="IPR002831">
    <property type="entry name" value="Tscrpt_reg_TrmB_N"/>
</dbReference>
<proteinExistence type="predicted"/>
<feature type="domain" description="Transcription regulator TrmB N-terminal" evidence="1">
    <location>
        <begin position="11"/>
        <end position="79"/>
    </location>
</feature>
<comment type="caution">
    <text evidence="2">The sequence shown here is derived from an EMBL/GenBank/DDBJ whole genome shotgun (WGS) entry which is preliminary data.</text>
</comment>
<dbReference type="PANTHER" id="PTHR34293">
    <property type="entry name" value="HTH-TYPE TRANSCRIPTIONAL REGULATOR TRMBL2"/>
    <property type="match status" value="1"/>
</dbReference>
<dbReference type="EMBL" id="SLWV01000002">
    <property type="protein sequence ID" value="TCO79340.1"/>
    <property type="molecule type" value="Genomic_DNA"/>
</dbReference>
<name>A0A4V2SCH0_9FIRM</name>
<dbReference type="SUPFAM" id="SSF46785">
    <property type="entry name" value="Winged helix' DNA-binding domain"/>
    <property type="match status" value="1"/>
</dbReference>
<sequence length="277" mass="32489">MHNQLLIIEDMKKLGLSEYEVKAYLKLLEAYPVNGYALSKNSGIPRSRIYEVLDSLKNKQIVFEQIEEKNTFYYPLDPKLLINKLKNSFESILNHVDAYTKKVYEEQQIDNKLIVIKGRTQIIEFVNTLISDAKKRIAVSIWEEEIEDISKGLNNAISRGVALRGIYLGKNNPYKEIITHRRIERYLSEKSERYMTIIIDGIHVVSGIISRGKESQVTWTKDTGFVEMSEDYIAHDLMVNLYSEQLEKAERKAYEYCLDNIRKEYFGFTEKEFKKFK</sequence>
<evidence type="ECO:0000313" key="2">
    <source>
        <dbReference type="EMBL" id="TCO79340.1"/>
    </source>
</evidence>
<dbReference type="InterPro" id="IPR051797">
    <property type="entry name" value="TrmB-like"/>
</dbReference>
<protein>
    <submittedName>
        <fullName evidence="2">Transcriptional regulator</fullName>
    </submittedName>
</protein>
<accession>A0A4V2SCH0</accession>
<evidence type="ECO:0000259" key="1">
    <source>
        <dbReference type="Pfam" id="PF01978"/>
    </source>
</evidence>